<dbReference type="Proteomes" id="UP000529861">
    <property type="component" value="Unassembled WGS sequence"/>
</dbReference>
<protein>
    <submittedName>
        <fullName evidence="2">Uncharacterized protein</fullName>
    </submittedName>
</protein>
<feature type="transmembrane region" description="Helical" evidence="1">
    <location>
        <begin position="65"/>
        <end position="83"/>
    </location>
</feature>
<evidence type="ECO:0000256" key="1">
    <source>
        <dbReference type="SAM" id="Phobius"/>
    </source>
</evidence>
<evidence type="ECO:0000313" key="3">
    <source>
        <dbReference type="Proteomes" id="UP000529861"/>
    </source>
</evidence>
<dbReference type="RefSeq" id="WP_170270595.1">
    <property type="nucleotide sequence ID" value="NZ_JABEQB010000008.1"/>
</dbReference>
<sequence length="105" mass="12151">MSNLLILYLIIITPIIVIFIIAHYTNKLLWVKTIIYFAFALILIVSFYYQYLGIKNSYIYPIRDLISNVFLPVIALDEALISLDMRKAKKNSKSGAKVFQPRFSS</sequence>
<evidence type="ECO:0000313" key="2">
    <source>
        <dbReference type="EMBL" id="NNG66398.1"/>
    </source>
</evidence>
<gene>
    <name evidence="2" type="ORF">HKI81_03985</name>
</gene>
<dbReference type="AlphaFoldDB" id="A0A7Y2PLS5"/>
<dbReference type="EMBL" id="JABEQB010000008">
    <property type="protein sequence ID" value="NNG66398.1"/>
    <property type="molecule type" value="Genomic_DNA"/>
</dbReference>
<feature type="transmembrane region" description="Helical" evidence="1">
    <location>
        <begin position="34"/>
        <end position="53"/>
    </location>
</feature>
<keyword evidence="1" id="KW-0812">Transmembrane</keyword>
<organism evidence="2 3">
    <name type="scientific">Caldanaerobacter subterraneus</name>
    <dbReference type="NCBI Taxonomy" id="911092"/>
    <lineage>
        <taxon>Bacteria</taxon>
        <taxon>Bacillati</taxon>
        <taxon>Bacillota</taxon>
        <taxon>Clostridia</taxon>
        <taxon>Thermoanaerobacterales</taxon>
        <taxon>Thermoanaerobacteraceae</taxon>
        <taxon>Caldanaerobacter</taxon>
    </lineage>
</organism>
<accession>A0A7Y2PLS5</accession>
<feature type="transmembrane region" description="Helical" evidence="1">
    <location>
        <begin position="6"/>
        <end position="22"/>
    </location>
</feature>
<keyword evidence="1" id="KW-1133">Transmembrane helix</keyword>
<proteinExistence type="predicted"/>
<comment type="caution">
    <text evidence="2">The sequence shown here is derived from an EMBL/GenBank/DDBJ whole genome shotgun (WGS) entry which is preliminary data.</text>
</comment>
<keyword evidence="1" id="KW-0472">Membrane</keyword>
<reference evidence="2 3" key="1">
    <citation type="submission" date="2020-04" db="EMBL/GenBank/DDBJ databases">
        <title>Draft genome sequence of Caldanaerobacter sunterraneus. strain 1523vc isolated from Griffin hot spring, Kamchatka, Russia.</title>
        <authorList>
            <person name="Toshchakov S.V."/>
            <person name="Podosokorskaya O.A."/>
            <person name="Kublanov I.V."/>
            <person name="Korzhenkov A."/>
            <person name="Patrushev M.V."/>
        </authorList>
    </citation>
    <scope>NUCLEOTIDE SEQUENCE [LARGE SCALE GENOMIC DNA]</scope>
    <source>
        <strain evidence="2 3">1523vc</strain>
    </source>
</reference>
<name>A0A7Y2PLS5_9THEO</name>